<accession>A0A182T9R7</accession>
<evidence type="ECO:0000256" key="1">
    <source>
        <dbReference type="ARBA" id="ARBA00004613"/>
    </source>
</evidence>
<evidence type="ECO:0000256" key="5">
    <source>
        <dbReference type="ARBA" id="ARBA00022859"/>
    </source>
</evidence>
<dbReference type="InterPro" id="IPR051487">
    <property type="entry name" value="Ser/Thr_Proteases_Immune/Dev"/>
</dbReference>
<reference evidence="10" key="2">
    <citation type="submission" date="2020-05" db="UniProtKB">
        <authorList>
            <consortium name="EnsemblMetazoa"/>
        </authorList>
    </citation>
    <scope>IDENTIFICATION</scope>
    <source>
        <strain evidence="10">maculatus3</strain>
    </source>
</reference>
<dbReference type="PROSITE" id="PS50240">
    <property type="entry name" value="TRYPSIN_DOM"/>
    <property type="match status" value="1"/>
</dbReference>
<dbReference type="AlphaFoldDB" id="A0A182T9R7"/>
<feature type="domain" description="Peptidase S1" evidence="9">
    <location>
        <begin position="21"/>
        <end position="262"/>
    </location>
</feature>
<evidence type="ECO:0000256" key="2">
    <source>
        <dbReference type="ARBA" id="ARBA00022525"/>
    </source>
</evidence>
<evidence type="ECO:0000256" key="3">
    <source>
        <dbReference type="ARBA" id="ARBA00022588"/>
    </source>
</evidence>
<dbReference type="GO" id="GO:0045087">
    <property type="term" value="P:innate immune response"/>
    <property type="evidence" value="ECO:0007669"/>
    <property type="project" value="UniProtKB-KW"/>
</dbReference>
<comment type="subcellular location">
    <subcellularLocation>
        <location evidence="1">Secreted</location>
    </subcellularLocation>
</comment>
<evidence type="ECO:0000256" key="4">
    <source>
        <dbReference type="ARBA" id="ARBA00022729"/>
    </source>
</evidence>
<dbReference type="Gene3D" id="2.40.10.10">
    <property type="entry name" value="Trypsin-like serine proteases"/>
    <property type="match status" value="1"/>
</dbReference>
<keyword evidence="11" id="KW-1185">Reference proteome</keyword>
<protein>
    <recommendedName>
        <fullName evidence="9">Peptidase S1 domain-containing protein</fullName>
    </recommendedName>
</protein>
<dbReference type="EnsemblMetazoa" id="AMAM022500-RA">
    <property type="protein sequence ID" value="AMAM022500-PA"/>
    <property type="gene ID" value="AMAM022500"/>
</dbReference>
<comment type="similarity">
    <text evidence="8">Belongs to the peptidase S1 family. CLIP subfamily.</text>
</comment>
<dbReference type="Pfam" id="PF00089">
    <property type="entry name" value="Trypsin"/>
    <property type="match status" value="1"/>
</dbReference>
<evidence type="ECO:0000259" key="9">
    <source>
        <dbReference type="PROSITE" id="PS50240"/>
    </source>
</evidence>
<organism evidence="10 11">
    <name type="scientific">Anopheles maculatus</name>
    <dbReference type="NCBI Taxonomy" id="74869"/>
    <lineage>
        <taxon>Eukaryota</taxon>
        <taxon>Metazoa</taxon>
        <taxon>Ecdysozoa</taxon>
        <taxon>Arthropoda</taxon>
        <taxon>Hexapoda</taxon>
        <taxon>Insecta</taxon>
        <taxon>Pterygota</taxon>
        <taxon>Neoptera</taxon>
        <taxon>Endopterygota</taxon>
        <taxon>Diptera</taxon>
        <taxon>Nematocera</taxon>
        <taxon>Culicoidea</taxon>
        <taxon>Culicidae</taxon>
        <taxon>Anophelinae</taxon>
        <taxon>Anopheles</taxon>
        <taxon>Anopheles maculatus group</taxon>
    </lineage>
</organism>
<dbReference type="PRINTS" id="PR00722">
    <property type="entry name" value="CHYMOTRYPSIN"/>
</dbReference>
<keyword evidence="3" id="KW-0399">Innate immunity</keyword>
<keyword evidence="4" id="KW-0732">Signal</keyword>
<keyword evidence="5" id="KW-0391">Immunity</keyword>
<sequence length="264" mass="28618">MLGSVHQCNVVEKIASPESRIVGSVRVDVAQSDLPYVCSVRVQNVHRCCATILNPNWLLTSGHCTTDLGLDTISIVCGIRMYRIVSEIVLHPNFDATQWTGHDLALLRMRNALNFTSNVQPIPLYDGAELPADGTTGKASIVGYERFRFGDASGSNWWNPMLQMAVVPILSFCECQQRLGPTLSTYLTDFNICTDNAVSTLPAIDGTSTCFGDSGAPVMISTDLQPYNLLAIPSWTVAPCGTGPSVHVRVAPHLDWILAIIGVN</sequence>
<keyword evidence="7" id="KW-0325">Glycoprotein</keyword>
<reference evidence="11" key="1">
    <citation type="submission" date="2013-09" db="EMBL/GenBank/DDBJ databases">
        <title>The Genome Sequence of Anopheles maculatus species B.</title>
        <authorList>
            <consortium name="The Broad Institute Genomics Platform"/>
            <person name="Neafsey D.E."/>
            <person name="Besansky N."/>
            <person name="Howell P."/>
            <person name="Walton C."/>
            <person name="Young S.K."/>
            <person name="Zeng Q."/>
            <person name="Gargeya S."/>
            <person name="Fitzgerald M."/>
            <person name="Haas B."/>
            <person name="Abouelleil A."/>
            <person name="Allen A.W."/>
            <person name="Alvarado L."/>
            <person name="Arachchi H.M."/>
            <person name="Berlin A.M."/>
            <person name="Chapman S.B."/>
            <person name="Gainer-Dewar J."/>
            <person name="Goldberg J."/>
            <person name="Griggs A."/>
            <person name="Gujja S."/>
            <person name="Hansen M."/>
            <person name="Howarth C."/>
            <person name="Imamovic A."/>
            <person name="Ireland A."/>
            <person name="Larimer J."/>
            <person name="McCowan C."/>
            <person name="Murphy C."/>
            <person name="Pearson M."/>
            <person name="Poon T.W."/>
            <person name="Priest M."/>
            <person name="Roberts A."/>
            <person name="Saif S."/>
            <person name="Shea T."/>
            <person name="Sisk P."/>
            <person name="Sykes S."/>
            <person name="Wortman J."/>
            <person name="Nusbaum C."/>
            <person name="Birren B."/>
        </authorList>
    </citation>
    <scope>NUCLEOTIDE SEQUENCE [LARGE SCALE GENOMIC DNA]</scope>
    <source>
        <strain evidence="11">maculatus3</strain>
    </source>
</reference>
<dbReference type="InterPro" id="IPR043504">
    <property type="entry name" value="Peptidase_S1_PA_chymotrypsin"/>
</dbReference>
<keyword evidence="2" id="KW-0964">Secreted</keyword>
<evidence type="ECO:0000256" key="6">
    <source>
        <dbReference type="ARBA" id="ARBA00023157"/>
    </source>
</evidence>
<dbReference type="SMART" id="SM00020">
    <property type="entry name" value="Tryp_SPc"/>
    <property type="match status" value="1"/>
</dbReference>
<dbReference type="GO" id="GO:0006508">
    <property type="term" value="P:proteolysis"/>
    <property type="evidence" value="ECO:0007669"/>
    <property type="project" value="InterPro"/>
</dbReference>
<name>A0A182T9R7_9DIPT</name>
<dbReference type="VEuPathDB" id="VectorBase:AMAM022500"/>
<keyword evidence="6" id="KW-1015">Disulfide bond</keyword>
<dbReference type="GO" id="GO:0004252">
    <property type="term" value="F:serine-type endopeptidase activity"/>
    <property type="evidence" value="ECO:0007669"/>
    <property type="project" value="InterPro"/>
</dbReference>
<dbReference type="FunFam" id="2.40.10.10:FF:000068">
    <property type="entry name" value="transmembrane protease serine 2"/>
    <property type="match status" value="1"/>
</dbReference>
<dbReference type="InterPro" id="IPR009003">
    <property type="entry name" value="Peptidase_S1_PA"/>
</dbReference>
<dbReference type="Proteomes" id="UP000075901">
    <property type="component" value="Unassembled WGS sequence"/>
</dbReference>
<dbReference type="SUPFAM" id="SSF50494">
    <property type="entry name" value="Trypsin-like serine proteases"/>
    <property type="match status" value="1"/>
</dbReference>
<dbReference type="GO" id="GO:0005576">
    <property type="term" value="C:extracellular region"/>
    <property type="evidence" value="ECO:0007669"/>
    <property type="project" value="UniProtKB-SubCell"/>
</dbReference>
<dbReference type="PANTHER" id="PTHR24256">
    <property type="entry name" value="TRYPTASE-RELATED"/>
    <property type="match status" value="1"/>
</dbReference>
<evidence type="ECO:0000256" key="8">
    <source>
        <dbReference type="ARBA" id="ARBA00024195"/>
    </source>
</evidence>
<evidence type="ECO:0000256" key="7">
    <source>
        <dbReference type="ARBA" id="ARBA00023180"/>
    </source>
</evidence>
<dbReference type="InterPro" id="IPR001254">
    <property type="entry name" value="Trypsin_dom"/>
</dbReference>
<proteinExistence type="inferred from homology"/>
<evidence type="ECO:0000313" key="11">
    <source>
        <dbReference type="Proteomes" id="UP000075901"/>
    </source>
</evidence>
<dbReference type="InterPro" id="IPR001314">
    <property type="entry name" value="Peptidase_S1A"/>
</dbReference>
<evidence type="ECO:0000313" key="10">
    <source>
        <dbReference type="EnsemblMetazoa" id="AMAM022500-PA"/>
    </source>
</evidence>